<evidence type="ECO:0000313" key="2">
    <source>
        <dbReference type="Proteomes" id="UP001143543"/>
    </source>
</evidence>
<keyword evidence="2" id="KW-1185">Reference proteome</keyword>
<dbReference type="EMBL" id="BRVO01000001">
    <property type="protein sequence ID" value="GLB48001.1"/>
    <property type="molecule type" value="Genomic_DNA"/>
</dbReference>
<comment type="caution">
    <text evidence="1">The sequence shown here is derived from an EMBL/GenBank/DDBJ whole genome shotgun (WGS) entry which is preliminary data.</text>
</comment>
<protein>
    <recommendedName>
        <fullName evidence="3">Lipoprotein</fullName>
    </recommendedName>
</protein>
<evidence type="ECO:0008006" key="3">
    <source>
        <dbReference type="Google" id="ProtNLM"/>
    </source>
</evidence>
<dbReference type="PROSITE" id="PS51257">
    <property type="entry name" value="PROKAR_LIPOPROTEIN"/>
    <property type="match status" value="1"/>
</dbReference>
<sequence>MKKLIYIFVLAGVLSCGTHKNVGSTQKAVTQCKECTVEVLHNKNITILGDANTGTYYNITDDTQKTVIKYIYGQNTNTPYQDSGYTETLLLTLPNELSEGTFKNKELSKLNAALDVQCYCKGKAGVYKINEGVVSLVDKVVTVTIPSVVDNQKLTSFSFQLK</sequence>
<dbReference type="Proteomes" id="UP001143543">
    <property type="component" value="Unassembled WGS sequence"/>
</dbReference>
<proteinExistence type="predicted"/>
<evidence type="ECO:0000313" key="1">
    <source>
        <dbReference type="EMBL" id="GLB48001.1"/>
    </source>
</evidence>
<accession>A0ABQ5MF17</accession>
<dbReference type="RefSeq" id="WP_281763660.1">
    <property type="nucleotide sequence ID" value="NZ_BRVO01000001.1"/>
</dbReference>
<gene>
    <name evidence="1" type="ORF">Y10_03690</name>
</gene>
<organism evidence="1 2">
    <name type="scientific">Neptunitalea lumnitzerae</name>
    <dbReference type="NCBI Taxonomy" id="2965509"/>
    <lineage>
        <taxon>Bacteria</taxon>
        <taxon>Pseudomonadati</taxon>
        <taxon>Bacteroidota</taxon>
        <taxon>Flavobacteriia</taxon>
        <taxon>Flavobacteriales</taxon>
        <taxon>Flavobacteriaceae</taxon>
        <taxon>Neptunitalea</taxon>
    </lineage>
</organism>
<name>A0ABQ5MF17_9FLAO</name>
<reference evidence="1" key="1">
    <citation type="submission" date="2022-07" db="EMBL/GenBank/DDBJ databases">
        <title>Taxonomy of Novel Oxalotrophic and Methylotrophic Bacteria.</title>
        <authorList>
            <person name="Sahin N."/>
            <person name="Tani A."/>
        </authorList>
    </citation>
    <scope>NUCLEOTIDE SEQUENCE</scope>
    <source>
        <strain evidence="1">Y10</strain>
    </source>
</reference>